<dbReference type="GO" id="GO:0016746">
    <property type="term" value="F:acyltransferase activity"/>
    <property type="evidence" value="ECO:0007669"/>
    <property type="project" value="UniProtKB-KW"/>
</dbReference>
<comment type="subcellular location">
    <subcellularLocation>
        <location evidence="1">Cell inner membrane</location>
    </subcellularLocation>
</comment>
<proteinExistence type="predicted"/>
<dbReference type="PIRSF" id="PIRSF026649">
    <property type="entry name" value="MsbB"/>
    <property type="match status" value="1"/>
</dbReference>
<keyword evidence="9" id="KW-1185">Reference proteome</keyword>
<dbReference type="EMBL" id="JAUOZS010000001">
    <property type="protein sequence ID" value="MDT8903805.1"/>
    <property type="molecule type" value="Genomic_DNA"/>
</dbReference>
<evidence type="ECO:0000256" key="2">
    <source>
        <dbReference type="ARBA" id="ARBA00022475"/>
    </source>
</evidence>
<reference evidence="8 9" key="1">
    <citation type="submission" date="2023-07" db="EMBL/GenBank/DDBJ databases">
        <title>The novel representative of Negativicutes class, Anaeroselena agilis gen. nov. sp. nov.</title>
        <authorList>
            <person name="Prokofeva M.I."/>
            <person name="Elcheninov A.G."/>
            <person name="Klyukina A."/>
            <person name="Kublanov I.V."/>
            <person name="Frolov E.N."/>
            <person name="Podosokorskaya O.A."/>
        </authorList>
    </citation>
    <scope>NUCLEOTIDE SEQUENCE [LARGE SCALE GENOMIC DNA]</scope>
    <source>
        <strain evidence="8 9">4137-cl</strain>
    </source>
</reference>
<keyword evidence="7" id="KW-1133">Transmembrane helix</keyword>
<protein>
    <submittedName>
        <fullName evidence="8">Lysophospholipid acyltransferase family protein</fullName>
    </submittedName>
</protein>
<evidence type="ECO:0000256" key="5">
    <source>
        <dbReference type="ARBA" id="ARBA00023136"/>
    </source>
</evidence>
<gene>
    <name evidence="8" type="ORF">Q4T40_21455</name>
</gene>
<keyword evidence="7" id="KW-0812">Transmembrane</keyword>
<keyword evidence="2" id="KW-1003">Cell membrane</keyword>
<dbReference type="Proteomes" id="UP001254848">
    <property type="component" value="Unassembled WGS sequence"/>
</dbReference>
<evidence type="ECO:0000313" key="8">
    <source>
        <dbReference type="EMBL" id="MDT8903805.1"/>
    </source>
</evidence>
<evidence type="ECO:0000256" key="4">
    <source>
        <dbReference type="ARBA" id="ARBA00022679"/>
    </source>
</evidence>
<keyword evidence="5 7" id="KW-0472">Membrane</keyword>
<accession>A0ABU3P567</accession>
<comment type="caution">
    <text evidence="8">The sequence shown here is derived from an EMBL/GenBank/DDBJ whole genome shotgun (WGS) entry which is preliminary data.</text>
</comment>
<dbReference type="RefSeq" id="WP_413782249.1">
    <property type="nucleotide sequence ID" value="NZ_JAUOZS010000001.1"/>
</dbReference>
<name>A0ABU3P567_9FIRM</name>
<dbReference type="InterPro" id="IPR004960">
    <property type="entry name" value="LipA_acyltrans"/>
</dbReference>
<organism evidence="8 9">
    <name type="scientific">Anaeroselena agilis</name>
    <dbReference type="NCBI Taxonomy" id="3063788"/>
    <lineage>
        <taxon>Bacteria</taxon>
        <taxon>Bacillati</taxon>
        <taxon>Bacillota</taxon>
        <taxon>Negativicutes</taxon>
        <taxon>Acetonemataceae</taxon>
        <taxon>Anaeroselena</taxon>
    </lineage>
</organism>
<dbReference type="PANTHER" id="PTHR30606:SF10">
    <property type="entry name" value="PHOSPHATIDYLINOSITOL MANNOSIDE ACYLTRANSFERASE"/>
    <property type="match status" value="1"/>
</dbReference>
<keyword evidence="3" id="KW-0997">Cell inner membrane</keyword>
<dbReference type="PANTHER" id="PTHR30606">
    <property type="entry name" value="LIPID A BIOSYNTHESIS LAUROYL ACYLTRANSFERASE"/>
    <property type="match status" value="1"/>
</dbReference>
<evidence type="ECO:0000313" key="9">
    <source>
        <dbReference type="Proteomes" id="UP001254848"/>
    </source>
</evidence>
<evidence type="ECO:0000256" key="1">
    <source>
        <dbReference type="ARBA" id="ARBA00004533"/>
    </source>
</evidence>
<keyword evidence="4" id="KW-0808">Transferase</keyword>
<dbReference type="CDD" id="cd07984">
    <property type="entry name" value="LPLAT_LABLAT-like"/>
    <property type="match status" value="1"/>
</dbReference>
<sequence>MTNTWQYYLLKTISRIICLLPYPWLLAFGRLLGRAYYRVAARQRERAIAQITAGLGLSRPEAERTIRSLFVKLGQTFLEVMYLPALSPAKVGRYITIENRHYLDEALSRGKGVAVLSAHLGNWEWLGAGLSMNGFPVASIVKSQPNDQHNRIINEYRQHAGIEMFTRGTTELVAAAKALKNGRVLGFFSDQDAGKNGVFVEFLGKMASTPVGLAVFARRLAVPVVPAFIVRRPEGGHRIIVSPPLEFTATGDDAADDYTFTVKATRIIEDTIRRYPDEWLWFQKRWNTKWAGEQA</sequence>
<dbReference type="Pfam" id="PF03279">
    <property type="entry name" value="Lip_A_acyltrans"/>
    <property type="match status" value="1"/>
</dbReference>
<evidence type="ECO:0000256" key="3">
    <source>
        <dbReference type="ARBA" id="ARBA00022519"/>
    </source>
</evidence>
<evidence type="ECO:0000256" key="7">
    <source>
        <dbReference type="SAM" id="Phobius"/>
    </source>
</evidence>
<feature type="transmembrane region" description="Helical" evidence="7">
    <location>
        <begin position="12"/>
        <end position="33"/>
    </location>
</feature>
<keyword evidence="6 8" id="KW-0012">Acyltransferase</keyword>
<evidence type="ECO:0000256" key="6">
    <source>
        <dbReference type="ARBA" id="ARBA00023315"/>
    </source>
</evidence>